<name>A0A0G2HLX0_9SYNE</name>
<dbReference type="GO" id="GO:0030170">
    <property type="term" value="F:pyridoxal phosphate binding"/>
    <property type="evidence" value="ECO:0007669"/>
    <property type="project" value="InterPro"/>
</dbReference>
<comment type="caution">
    <text evidence="8">The sequence shown here is derived from an EMBL/GenBank/DDBJ whole genome shotgun (WGS) entry which is preliminary data.</text>
</comment>
<dbReference type="CDD" id="cd00609">
    <property type="entry name" value="AAT_like"/>
    <property type="match status" value="1"/>
</dbReference>
<protein>
    <recommendedName>
        <fullName evidence="6">Aminotransferase</fullName>
        <ecNumber evidence="6">2.6.1.-</ecNumber>
    </recommendedName>
</protein>
<gene>
    <name evidence="8" type="ORF">TE42_03045</name>
</gene>
<evidence type="ECO:0000256" key="2">
    <source>
        <dbReference type="ARBA" id="ARBA00007441"/>
    </source>
</evidence>
<sequence>MKFAEKAQQLQPSLTLVISAKARDLQQRGKDVCSLSTGEPDFPTPSFICRAAEEAMKAGHTRYGSAAGEPCLQEAIANKLHQDNKLTYSPDEIMVSNGAKQALYTLFQVLLDPGDEVIIPAPYWLSYPPMVHLAGGRSVIVPTRQDRNHQLGAAALAAAITPRTRLLVLNSPTNPTGTVYPEQALAELASVLRQHPHVAVVSDEIYEYILYGQSRHVSFGVVAPDLAERTFVVNGFSKSWAMTGWRLGYLAGPQPVLHKAVALQSQSTSNVCSFVQYGGLAALRGSRECVHTMVAAFARRRQVVLQALGSMQHVHGLAPQGAFYAFLNIAATNLSSVVFCERLLAEAGVAIVPGAAFGDDRAVRLSFATDAITLKRGLKRLQEFLAGL</sequence>
<proteinExistence type="inferred from homology"/>
<dbReference type="InterPro" id="IPR004838">
    <property type="entry name" value="NHTrfase_class1_PyrdxlP-BS"/>
</dbReference>
<dbReference type="InterPro" id="IPR050596">
    <property type="entry name" value="AspAT/PAT-like"/>
</dbReference>
<dbReference type="SUPFAM" id="SSF53383">
    <property type="entry name" value="PLP-dependent transferases"/>
    <property type="match status" value="1"/>
</dbReference>
<organism evidence="8 9">
    <name type="scientific">Candidatus Synechococcus spongiarum SP3</name>
    <dbReference type="NCBI Taxonomy" id="1604020"/>
    <lineage>
        <taxon>Bacteria</taxon>
        <taxon>Bacillati</taxon>
        <taxon>Cyanobacteriota</taxon>
        <taxon>Cyanophyceae</taxon>
        <taxon>Synechococcales</taxon>
        <taxon>Synechococcaceae</taxon>
        <taxon>Synechococcus</taxon>
    </lineage>
</organism>
<evidence type="ECO:0000313" key="8">
    <source>
        <dbReference type="EMBL" id="KKZ12800.1"/>
    </source>
</evidence>
<dbReference type="PANTHER" id="PTHR46383">
    <property type="entry name" value="ASPARTATE AMINOTRANSFERASE"/>
    <property type="match status" value="1"/>
</dbReference>
<dbReference type="Gene3D" id="3.40.640.10">
    <property type="entry name" value="Type I PLP-dependent aspartate aminotransferase-like (Major domain)"/>
    <property type="match status" value="1"/>
</dbReference>
<evidence type="ECO:0000256" key="1">
    <source>
        <dbReference type="ARBA" id="ARBA00001933"/>
    </source>
</evidence>
<keyword evidence="3 6" id="KW-0032">Aminotransferase</keyword>
<dbReference type="PROSITE" id="PS00105">
    <property type="entry name" value="AA_TRANSFER_CLASS_1"/>
    <property type="match status" value="1"/>
</dbReference>
<dbReference type="PATRIC" id="fig|1604020.3.peg.2318"/>
<dbReference type="GO" id="GO:0006520">
    <property type="term" value="P:amino acid metabolic process"/>
    <property type="evidence" value="ECO:0007669"/>
    <property type="project" value="InterPro"/>
</dbReference>
<evidence type="ECO:0000313" key="9">
    <source>
        <dbReference type="Proteomes" id="UP000035067"/>
    </source>
</evidence>
<evidence type="ECO:0000256" key="6">
    <source>
        <dbReference type="RuleBase" id="RU000481"/>
    </source>
</evidence>
<comment type="cofactor">
    <cofactor evidence="1 6">
        <name>pyridoxal 5'-phosphate</name>
        <dbReference type="ChEBI" id="CHEBI:597326"/>
    </cofactor>
</comment>
<keyword evidence="5" id="KW-0663">Pyridoxal phosphate</keyword>
<dbReference type="EC" id="2.6.1.-" evidence="6"/>
<dbReference type="InterPro" id="IPR015422">
    <property type="entry name" value="PyrdxlP-dep_Trfase_small"/>
</dbReference>
<dbReference type="PRINTS" id="PR00753">
    <property type="entry name" value="ACCSYNTHASE"/>
</dbReference>
<dbReference type="Proteomes" id="UP000035067">
    <property type="component" value="Unassembled WGS sequence"/>
</dbReference>
<comment type="similarity">
    <text evidence="2 6">Belongs to the class-I pyridoxal-phosphate-dependent aminotransferase family.</text>
</comment>
<dbReference type="GO" id="GO:0008483">
    <property type="term" value="F:transaminase activity"/>
    <property type="evidence" value="ECO:0007669"/>
    <property type="project" value="UniProtKB-KW"/>
</dbReference>
<dbReference type="PANTHER" id="PTHR46383:SF1">
    <property type="entry name" value="ASPARTATE AMINOTRANSFERASE"/>
    <property type="match status" value="1"/>
</dbReference>
<evidence type="ECO:0000259" key="7">
    <source>
        <dbReference type="Pfam" id="PF00155"/>
    </source>
</evidence>
<feature type="domain" description="Aminotransferase class I/classII large" evidence="7">
    <location>
        <begin position="31"/>
        <end position="381"/>
    </location>
</feature>
<dbReference type="InterPro" id="IPR015424">
    <property type="entry name" value="PyrdxlP-dep_Trfase"/>
</dbReference>
<dbReference type="FunFam" id="3.40.640.10:FF:000033">
    <property type="entry name" value="Aspartate aminotransferase"/>
    <property type="match status" value="1"/>
</dbReference>
<dbReference type="Pfam" id="PF00155">
    <property type="entry name" value="Aminotran_1_2"/>
    <property type="match status" value="1"/>
</dbReference>
<dbReference type="InterPro" id="IPR004839">
    <property type="entry name" value="Aminotransferase_I/II_large"/>
</dbReference>
<evidence type="ECO:0000256" key="3">
    <source>
        <dbReference type="ARBA" id="ARBA00022576"/>
    </source>
</evidence>
<reference evidence="8 9" key="1">
    <citation type="submission" date="2015-01" db="EMBL/GenBank/DDBJ databases">
        <title>Lifestyle Evolution in Cyanobacterial Symbionts of Sponges.</title>
        <authorList>
            <person name="Burgsdorf I."/>
            <person name="Slaby B.M."/>
            <person name="Handley K.M."/>
            <person name="Haber M."/>
            <person name="Blom J."/>
            <person name="Marshall C.W."/>
            <person name="Gilbert J.A."/>
            <person name="Hentschel U."/>
            <person name="Steindler L."/>
        </authorList>
    </citation>
    <scope>NUCLEOTIDE SEQUENCE [LARGE SCALE GENOMIC DNA]</scope>
    <source>
        <strain evidence="8">SP3</strain>
    </source>
</reference>
<accession>A0A0G2HLX0</accession>
<dbReference type="InterPro" id="IPR015421">
    <property type="entry name" value="PyrdxlP-dep_Trfase_major"/>
</dbReference>
<evidence type="ECO:0000256" key="4">
    <source>
        <dbReference type="ARBA" id="ARBA00022679"/>
    </source>
</evidence>
<dbReference type="EMBL" id="JXQG01000011">
    <property type="protein sequence ID" value="KKZ12800.1"/>
    <property type="molecule type" value="Genomic_DNA"/>
</dbReference>
<dbReference type="AlphaFoldDB" id="A0A0G2HLX0"/>
<evidence type="ECO:0000256" key="5">
    <source>
        <dbReference type="ARBA" id="ARBA00022898"/>
    </source>
</evidence>
<dbReference type="Gene3D" id="3.90.1150.10">
    <property type="entry name" value="Aspartate Aminotransferase, domain 1"/>
    <property type="match status" value="1"/>
</dbReference>
<keyword evidence="4 6" id="KW-0808">Transferase</keyword>